<keyword evidence="6" id="KW-1185">Reference proteome</keyword>
<feature type="domain" description="DR2241 stabilising" evidence="4">
    <location>
        <begin position="245"/>
        <end position="334"/>
    </location>
</feature>
<dbReference type="GO" id="GO:0016829">
    <property type="term" value="F:lyase activity"/>
    <property type="evidence" value="ECO:0007669"/>
    <property type="project" value="UniProtKB-KW"/>
</dbReference>
<evidence type="ECO:0000313" key="5">
    <source>
        <dbReference type="EMBL" id="RBP35653.1"/>
    </source>
</evidence>
<feature type="domain" description="DR2241 4Fe-4S iron-sulfur cluster binding" evidence="3">
    <location>
        <begin position="341"/>
        <end position="433"/>
    </location>
</feature>
<evidence type="ECO:0000313" key="6">
    <source>
        <dbReference type="Proteomes" id="UP000253426"/>
    </source>
</evidence>
<dbReference type="Pfam" id="PF01903">
    <property type="entry name" value="CbiX"/>
    <property type="match status" value="2"/>
</dbReference>
<dbReference type="AlphaFoldDB" id="A0A366H196"/>
<evidence type="ECO:0000259" key="3">
    <source>
        <dbReference type="Pfam" id="PF18009"/>
    </source>
</evidence>
<proteinExistence type="predicted"/>
<keyword evidence="2" id="KW-0456">Lyase</keyword>
<dbReference type="Gene3D" id="3.40.50.1400">
    <property type="match status" value="2"/>
</dbReference>
<comment type="caution">
    <text evidence="5">The sequence shown here is derived from an EMBL/GenBank/DDBJ whole genome shotgun (WGS) entry which is preliminary data.</text>
</comment>
<dbReference type="SUPFAM" id="SSF53800">
    <property type="entry name" value="Chelatase"/>
    <property type="match status" value="2"/>
</dbReference>
<gene>
    <name evidence="5" type="ORF">DES53_12021</name>
</gene>
<dbReference type="InterPro" id="IPR041346">
    <property type="entry name" value="DR2241_Fer4"/>
</dbReference>
<dbReference type="InterPro" id="IPR041181">
    <property type="entry name" value="DR2241_middle"/>
</dbReference>
<dbReference type="PANTHER" id="PTHR33542:SF3">
    <property type="entry name" value="SIROHYDROCHLORIN FERROCHELATASE, CHLOROPLASTIC"/>
    <property type="match status" value="1"/>
</dbReference>
<name>A0A366H196_9BACT</name>
<protein>
    <submittedName>
        <fullName evidence="5">Sirohydrochlorin cobaltochelatase</fullName>
    </submittedName>
</protein>
<dbReference type="Pfam" id="PF18009">
    <property type="entry name" value="Fer4_23"/>
    <property type="match status" value="1"/>
</dbReference>
<dbReference type="GO" id="GO:0046872">
    <property type="term" value="F:metal ion binding"/>
    <property type="evidence" value="ECO:0007669"/>
    <property type="project" value="UniProtKB-KW"/>
</dbReference>
<evidence type="ECO:0000256" key="2">
    <source>
        <dbReference type="ARBA" id="ARBA00023239"/>
    </source>
</evidence>
<dbReference type="InterPro" id="IPR002762">
    <property type="entry name" value="CbiX-like"/>
</dbReference>
<reference evidence="5 6" key="1">
    <citation type="submission" date="2018-06" db="EMBL/GenBank/DDBJ databases">
        <title>Genomic Encyclopedia of Type Strains, Phase IV (KMG-IV): sequencing the most valuable type-strain genomes for metagenomic binning, comparative biology and taxonomic classification.</title>
        <authorList>
            <person name="Goeker M."/>
        </authorList>
    </citation>
    <scope>NUCLEOTIDE SEQUENCE [LARGE SCALE GENOMIC DNA]</scope>
    <source>
        <strain evidence="5 6">DSM 25532</strain>
    </source>
</reference>
<accession>A0A366H196</accession>
<organism evidence="5 6">
    <name type="scientific">Roseimicrobium gellanilyticum</name>
    <dbReference type="NCBI Taxonomy" id="748857"/>
    <lineage>
        <taxon>Bacteria</taxon>
        <taxon>Pseudomonadati</taxon>
        <taxon>Verrucomicrobiota</taxon>
        <taxon>Verrucomicrobiia</taxon>
        <taxon>Verrucomicrobiales</taxon>
        <taxon>Verrucomicrobiaceae</taxon>
        <taxon>Roseimicrobium</taxon>
    </lineage>
</organism>
<dbReference type="Gene3D" id="3.30.1360.190">
    <property type="match status" value="1"/>
</dbReference>
<keyword evidence="1" id="KW-0479">Metal-binding</keyword>
<dbReference type="Gene3D" id="3.30.70.2320">
    <property type="match status" value="1"/>
</dbReference>
<dbReference type="Pfam" id="PF18069">
    <property type="entry name" value="DR2241"/>
    <property type="match status" value="1"/>
</dbReference>
<sequence>MREVFYTVKSKEIFVVPNFTSEGYFCQEVIPRELRVEGPITKRGDTNIYYCAPVGVHPSMTKLLLKRADEVAPGVPREQTALVIVGHGTSLNENSTKAIKDQVTFIREGGYGFAEVLDAYMEEAPFVAKWNEMSTAPNVVVVPFFIADGLHSYQDIPVLLGITNEPTAAASQNDVFWHNPHDLHGRKLYYSSAIGTEALMADVVLDQVSDFKTRHGLTKETAAGSNASLLKHGEALEFLLSREGGFRIGQVQVNRNDDGSWHCHHVDDAENRGGLQAFKTPEDARSIATYDDAGNFRALKTAPTLRRGWMLELSNTSELLLALDFLYPAAVGLWEHWLGNTLESVSLRETLGRQTGMYRFAKNITDEQAQQLVAEVCNPTSKCLRAISWSLDSEQPLTALPTLEQMNCNSECKRSSLPSLLCVAPCGQVISAAAERSRLSRTTSRQ</sequence>
<evidence type="ECO:0000256" key="1">
    <source>
        <dbReference type="ARBA" id="ARBA00022723"/>
    </source>
</evidence>
<dbReference type="Proteomes" id="UP000253426">
    <property type="component" value="Unassembled WGS sequence"/>
</dbReference>
<dbReference type="PANTHER" id="PTHR33542">
    <property type="entry name" value="SIROHYDROCHLORIN FERROCHELATASE, CHLOROPLASTIC"/>
    <property type="match status" value="1"/>
</dbReference>
<dbReference type="EMBL" id="QNRR01000020">
    <property type="protein sequence ID" value="RBP35653.1"/>
    <property type="molecule type" value="Genomic_DNA"/>
</dbReference>
<dbReference type="InterPro" id="IPR050963">
    <property type="entry name" value="Sirohydro_Cobaltochel/CbiX"/>
</dbReference>
<evidence type="ECO:0000259" key="4">
    <source>
        <dbReference type="Pfam" id="PF18069"/>
    </source>
</evidence>